<dbReference type="STRING" id="1844972.A7K91_05490"/>
<gene>
    <name evidence="2" type="ORF">A7K91_05490</name>
</gene>
<evidence type="ECO:0000259" key="1">
    <source>
        <dbReference type="Pfam" id="PF21758"/>
    </source>
</evidence>
<dbReference type="EMBL" id="LYPA01000064">
    <property type="protein sequence ID" value="OBR65141.1"/>
    <property type="molecule type" value="Genomic_DNA"/>
</dbReference>
<reference evidence="2 3" key="1">
    <citation type="submission" date="2016-05" db="EMBL/GenBank/DDBJ databases">
        <title>Paenibacillus oryzae. sp. nov., isolated from the rice root.</title>
        <authorList>
            <person name="Zhang J."/>
            <person name="Zhang X."/>
        </authorList>
    </citation>
    <scope>NUCLEOTIDE SEQUENCE [LARGE SCALE GENOMIC DNA]</scope>
    <source>
        <strain evidence="2 3">1DrF-4</strain>
    </source>
</reference>
<accession>A0A1A5YHJ7</accession>
<feature type="domain" description="Prenylated flavin chaperone LpdD-like" evidence="1">
    <location>
        <begin position="2"/>
        <end position="95"/>
    </location>
</feature>
<dbReference type="InterPro" id="IPR048844">
    <property type="entry name" value="LpdD_chaperone-like"/>
</dbReference>
<dbReference type="AlphaFoldDB" id="A0A1A5YHJ7"/>
<evidence type="ECO:0000313" key="2">
    <source>
        <dbReference type="EMBL" id="OBR65141.1"/>
    </source>
</evidence>
<dbReference type="Pfam" id="PF21758">
    <property type="entry name" value="PAC_bac"/>
    <property type="match status" value="1"/>
</dbReference>
<evidence type="ECO:0000313" key="3">
    <source>
        <dbReference type="Proteomes" id="UP000092024"/>
    </source>
</evidence>
<protein>
    <recommendedName>
        <fullName evidence="1">Prenylated flavin chaperone LpdD-like domain-containing protein</fullName>
    </recommendedName>
</protein>
<dbReference type="Proteomes" id="UP000092024">
    <property type="component" value="Unassembled WGS sequence"/>
</dbReference>
<name>A0A1A5YHJ7_9BACL</name>
<proteinExistence type="predicted"/>
<sequence>MMGKDIAFLITGGDAHIGAAATAYWNNEGEVVTALQQLPGHREGELAQELAAMAASRLGVTVTVLAGIHVENPTREQIADIVKETHLKMEKAIQAAGSN</sequence>
<keyword evidence="3" id="KW-1185">Reference proteome</keyword>
<organism evidence="2 3">
    <name type="scientific">Paenibacillus oryzae</name>
    <dbReference type="NCBI Taxonomy" id="1844972"/>
    <lineage>
        <taxon>Bacteria</taxon>
        <taxon>Bacillati</taxon>
        <taxon>Bacillota</taxon>
        <taxon>Bacilli</taxon>
        <taxon>Bacillales</taxon>
        <taxon>Paenibacillaceae</taxon>
        <taxon>Paenibacillus</taxon>
    </lineage>
</organism>
<dbReference type="OrthoDB" id="2474789at2"/>
<comment type="caution">
    <text evidence="2">The sequence shown here is derived from an EMBL/GenBank/DDBJ whole genome shotgun (WGS) entry which is preliminary data.</text>
</comment>